<dbReference type="PANTHER" id="PTHR33452:SF1">
    <property type="entry name" value="INNER MEMBRANE PROTEIN YPHA-RELATED"/>
    <property type="match status" value="1"/>
</dbReference>
<keyword evidence="3" id="KW-1003">Cell membrane</keyword>
<dbReference type="STRING" id="927083.DB32_001545"/>
<name>A0A0F6W0W0_9BACT</name>
<evidence type="ECO:0000256" key="6">
    <source>
        <dbReference type="ARBA" id="ARBA00023136"/>
    </source>
</evidence>
<sequence>MLGILIMSRAPTDTPARDRAVDLALLLQRVASGALLWAFHVRPKLERFDEELATFPDPFGIGHPASFALALLSEGLCSVAVAIGIATRLSALAIVLTMGTVLMLAARGLEGADVQSALLYALLYLLPIVAGPGHLSLDHRLRHRYGAIRRRVERRILAWIASEA</sequence>
<evidence type="ECO:0000256" key="4">
    <source>
        <dbReference type="ARBA" id="ARBA00022692"/>
    </source>
</evidence>
<dbReference type="AlphaFoldDB" id="A0A0F6W0W0"/>
<dbReference type="PANTHER" id="PTHR33452">
    <property type="entry name" value="OXIDOREDUCTASE CATD-RELATED"/>
    <property type="match status" value="1"/>
</dbReference>
<reference evidence="8 9" key="1">
    <citation type="submission" date="2015-03" db="EMBL/GenBank/DDBJ databases">
        <title>Genome assembly of Sandaracinus amylolyticus DSM 53668.</title>
        <authorList>
            <person name="Sharma G."/>
            <person name="Subramanian S."/>
        </authorList>
    </citation>
    <scope>NUCLEOTIDE SEQUENCE [LARGE SCALE GENOMIC DNA]</scope>
    <source>
        <strain evidence="8 9">DSM 53668</strain>
    </source>
</reference>
<evidence type="ECO:0000256" key="5">
    <source>
        <dbReference type="ARBA" id="ARBA00022989"/>
    </source>
</evidence>
<keyword evidence="5 7" id="KW-1133">Transmembrane helix</keyword>
<organism evidence="8 9">
    <name type="scientific">Sandaracinus amylolyticus</name>
    <dbReference type="NCBI Taxonomy" id="927083"/>
    <lineage>
        <taxon>Bacteria</taxon>
        <taxon>Pseudomonadati</taxon>
        <taxon>Myxococcota</taxon>
        <taxon>Polyangia</taxon>
        <taxon>Polyangiales</taxon>
        <taxon>Sandaracinaceae</taxon>
        <taxon>Sandaracinus</taxon>
    </lineage>
</organism>
<dbReference type="GO" id="GO:0005886">
    <property type="term" value="C:plasma membrane"/>
    <property type="evidence" value="ECO:0007669"/>
    <property type="project" value="UniProtKB-SubCell"/>
</dbReference>
<keyword evidence="6 7" id="KW-0472">Membrane</keyword>
<feature type="transmembrane region" description="Helical" evidence="7">
    <location>
        <begin position="89"/>
        <end position="106"/>
    </location>
</feature>
<evidence type="ECO:0000256" key="2">
    <source>
        <dbReference type="ARBA" id="ARBA00006679"/>
    </source>
</evidence>
<evidence type="ECO:0000256" key="7">
    <source>
        <dbReference type="SAM" id="Phobius"/>
    </source>
</evidence>
<dbReference type="Pfam" id="PF07681">
    <property type="entry name" value="DoxX"/>
    <property type="match status" value="1"/>
</dbReference>
<comment type="similarity">
    <text evidence="2">Belongs to the DoxX family.</text>
</comment>
<protein>
    <submittedName>
        <fullName evidence="8">DoxX family protein</fullName>
    </submittedName>
</protein>
<dbReference type="InterPro" id="IPR032808">
    <property type="entry name" value="DoxX"/>
</dbReference>
<evidence type="ECO:0000313" key="8">
    <source>
        <dbReference type="EMBL" id="AKF04396.1"/>
    </source>
</evidence>
<dbReference type="InterPro" id="IPR051907">
    <property type="entry name" value="DoxX-like_oxidoreductase"/>
</dbReference>
<evidence type="ECO:0000256" key="1">
    <source>
        <dbReference type="ARBA" id="ARBA00004651"/>
    </source>
</evidence>
<gene>
    <name evidence="8" type="ORF">DB32_001545</name>
</gene>
<accession>A0A0F6W0W0</accession>
<evidence type="ECO:0000256" key="3">
    <source>
        <dbReference type="ARBA" id="ARBA00022475"/>
    </source>
</evidence>
<dbReference type="Proteomes" id="UP000034883">
    <property type="component" value="Chromosome"/>
</dbReference>
<evidence type="ECO:0000313" key="9">
    <source>
        <dbReference type="Proteomes" id="UP000034883"/>
    </source>
</evidence>
<proteinExistence type="inferred from homology"/>
<dbReference type="EMBL" id="CP011125">
    <property type="protein sequence ID" value="AKF04396.1"/>
    <property type="molecule type" value="Genomic_DNA"/>
</dbReference>
<feature type="transmembrane region" description="Helical" evidence="7">
    <location>
        <begin position="118"/>
        <end position="137"/>
    </location>
</feature>
<keyword evidence="4 7" id="KW-0812">Transmembrane</keyword>
<comment type="subcellular location">
    <subcellularLocation>
        <location evidence="1">Cell membrane</location>
        <topology evidence="1">Multi-pass membrane protein</topology>
    </subcellularLocation>
</comment>
<keyword evidence="9" id="KW-1185">Reference proteome</keyword>
<dbReference type="KEGG" id="samy:DB32_001545"/>